<sequence length="121" mass="14190">MANIDIIAIGFGISPLNRLFLRFRFTNFSHEAMLDGMIPEKWFEERSSTESEGQSWNWPGISPSKLFLETMKVCKLGMERIVEGREEWRRFRERSMKESDVEEEISFGIRPMILLLANSNL</sequence>
<organism evidence="1 2">
    <name type="scientific">Trema orientale</name>
    <name type="common">Charcoal tree</name>
    <name type="synonym">Celtis orientalis</name>
    <dbReference type="NCBI Taxonomy" id="63057"/>
    <lineage>
        <taxon>Eukaryota</taxon>
        <taxon>Viridiplantae</taxon>
        <taxon>Streptophyta</taxon>
        <taxon>Embryophyta</taxon>
        <taxon>Tracheophyta</taxon>
        <taxon>Spermatophyta</taxon>
        <taxon>Magnoliopsida</taxon>
        <taxon>eudicotyledons</taxon>
        <taxon>Gunneridae</taxon>
        <taxon>Pentapetalae</taxon>
        <taxon>rosids</taxon>
        <taxon>fabids</taxon>
        <taxon>Rosales</taxon>
        <taxon>Cannabaceae</taxon>
        <taxon>Trema</taxon>
    </lineage>
</organism>
<accession>A0A2P5D0L3</accession>
<dbReference type="AlphaFoldDB" id="A0A2P5D0L3"/>
<evidence type="ECO:0000313" key="2">
    <source>
        <dbReference type="Proteomes" id="UP000237000"/>
    </source>
</evidence>
<comment type="caution">
    <text evidence="1">The sequence shown here is derived from an EMBL/GenBank/DDBJ whole genome shotgun (WGS) entry which is preliminary data.</text>
</comment>
<reference evidence="2" key="1">
    <citation type="submission" date="2016-06" db="EMBL/GenBank/DDBJ databases">
        <title>Parallel loss of symbiosis genes in relatives of nitrogen-fixing non-legume Parasponia.</title>
        <authorList>
            <person name="Van Velzen R."/>
            <person name="Holmer R."/>
            <person name="Bu F."/>
            <person name="Rutten L."/>
            <person name="Van Zeijl A."/>
            <person name="Liu W."/>
            <person name="Santuari L."/>
            <person name="Cao Q."/>
            <person name="Sharma T."/>
            <person name="Shen D."/>
            <person name="Roswanjaya Y."/>
            <person name="Wardhani T."/>
            <person name="Kalhor M.S."/>
            <person name="Jansen J."/>
            <person name="Van den Hoogen J."/>
            <person name="Gungor B."/>
            <person name="Hartog M."/>
            <person name="Hontelez J."/>
            <person name="Verver J."/>
            <person name="Yang W.-C."/>
            <person name="Schijlen E."/>
            <person name="Repin R."/>
            <person name="Schilthuizen M."/>
            <person name="Schranz E."/>
            <person name="Heidstra R."/>
            <person name="Miyata K."/>
            <person name="Fedorova E."/>
            <person name="Kohlen W."/>
            <person name="Bisseling T."/>
            <person name="Smit S."/>
            <person name="Geurts R."/>
        </authorList>
    </citation>
    <scope>NUCLEOTIDE SEQUENCE [LARGE SCALE GENOMIC DNA]</scope>
    <source>
        <strain evidence="2">cv. RG33-2</strain>
    </source>
</reference>
<keyword evidence="2" id="KW-1185">Reference proteome</keyword>
<dbReference type="OrthoDB" id="10306317at2759"/>
<dbReference type="Proteomes" id="UP000237000">
    <property type="component" value="Unassembled WGS sequence"/>
</dbReference>
<dbReference type="EMBL" id="JXTC01000309">
    <property type="protein sequence ID" value="PON66838.1"/>
    <property type="molecule type" value="Genomic_DNA"/>
</dbReference>
<protein>
    <submittedName>
        <fullName evidence="1">Uncharacterized protein</fullName>
    </submittedName>
</protein>
<gene>
    <name evidence="1" type="ORF">TorRG33x02_266960</name>
</gene>
<evidence type="ECO:0000313" key="1">
    <source>
        <dbReference type="EMBL" id="PON66838.1"/>
    </source>
</evidence>
<dbReference type="InParanoid" id="A0A2P5D0L3"/>
<name>A0A2P5D0L3_TREOI</name>
<proteinExistence type="predicted"/>